<sequence length="285" mass="31699">MFKSEPICVLTAGPTIDGRDIPQKVIDDIAETYDPKKYTARINDDHSEWSWKGGSVLTAEARGNELWVEVKPNSHLLRNIENGQLLHTSCEYLEDFAKTGKAYLTGLAFTDEPASLGTTQVHLSAQRSEKKALHVCTGQMLNYTGKAPEQIELSTEERSLMNKLFSWLKGEEPEQLSQQQEEGDMSKKIEELLEASVEQNQVLSGQLGQLVTQLSAQNNPEQNPNGDEKDTTPEGNSQETELKGQVETLSSQVESLTGQIEKLSKLTDEEQRQLAGEGDDDNTYL</sequence>
<dbReference type="Pfam" id="PF05929">
    <property type="entry name" value="Phage_GPO"/>
    <property type="match status" value="1"/>
</dbReference>
<dbReference type="RefSeq" id="WP_102258100.1">
    <property type="nucleotide sequence ID" value="NZ_MDBP01000057.1"/>
</dbReference>
<reference evidence="2" key="3">
    <citation type="journal article" date="2018" name="Nature">
        <title>A major lineage of non-tailed dsDNA viruses as unrecognized killers of marine bacteria.</title>
        <authorList>
            <person name="Kauffman K.M."/>
            <person name="Hussain F.A."/>
            <person name="Yang J."/>
            <person name="Arevalo P."/>
            <person name="Brown J.M."/>
            <person name="Chang W.K."/>
            <person name="VanInsberghe D."/>
            <person name="Elsherbini J."/>
            <person name="Sharma R.S."/>
            <person name="Cutler M.B."/>
            <person name="Kelly L."/>
            <person name="Polz M.F."/>
        </authorList>
    </citation>
    <scope>NUCLEOTIDE SEQUENCE</scope>
    <source>
        <strain evidence="2">10N.222.48.A2</strain>
    </source>
</reference>
<dbReference type="Proteomes" id="UP000308018">
    <property type="component" value="Unassembled WGS sequence"/>
</dbReference>
<feature type="region of interest" description="Disordered" evidence="1">
    <location>
        <begin position="217"/>
        <end position="285"/>
    </location>
</feature>
<reference evidence="4" key="1">
    <citation type="submission" date="2016-07" db="EMBL/GenBank/DDBJ databases">
        <title>Nontailed viruses are major unrecognized killers of bacteria in the ocean.</title>
        <authorList>
            <person name="Kauffman K."/>
            <person name="Hussain F."/>
            <person name="Yang J."/>
            <person name="Arevalo P."/>
            <person name="Brown J."/>
            <person name="Cutler M."/>
            <person name="Kelly L."/>
            <person name="Polz M.F."/>
        </authorList>
    </citation>
    <scope>NUCLEOTIDE SEQUENCE [LARGE SCALE GENOMIC DNA]</scope>
    <source>
        <strain evidence="4">10N.222.48.A2</strain>
    </source>
</reference>
<evidence type="ECO:0000313" key="2">
    <source>
        <dbReference type="EMBL" id="PMP11878.1"/>
    </source>
</evidence>
<dbReference type="AlphaFoldDB" id="A0A2N7NFD0"/>
<protein>
    <submittedName>
        <fullName evidence="2">Phage capsid protein</fullName>
    </submittedName>
</protein>
<feature type="compositionally biased region" description="Polar residues" evidence="1">
    <location>
        <begin position="247"/>
        <end position="258"/>
    </location>
</feature>
<comment type="caution">
    <text evidence="2">The sequence shown here is derived from an EMBL/GenBank/DDBJ whole genome shotgun (WGS) entry which is preliminary data.</text>
</comment>
<dbReference type="EMBL" id="MDBP01000057">
    <property type="protein sequence ID" value="PMP11878.1"/>
    <property type="molecule type" value="Genomic_DNA"/>
</dbReference>
<reference evidence="2" key="2">
    <citation type="submission" date="2016-07" db="EMBL/GenBank/DDBJ databases">
        <authorList>
            <person name="Wan K."/>
            <person name="Booth B."/>
            <person name="Spirohn K."/>
            <person name="Hao T."/>
            <person name="Hu Y."/>
            <person name="Calderwood M."/>
            <person name="Hill D."/>
            <person name="Mohr S."/>
            <person name="Vidal M."/>
            <person name="Celniker S."/>
            <person name="Perrimon N."/>
        </authorList>
    </citation>
    <scope>NUCLEOTIDE SEQUENCE</scope>
    <source>
        <strain evidence="2">10N.222.48.A2</strain>
    </source>
</reference>
<evidence type="ECO:0000313" key="4">
    <source>
        <dbReference type="Proteomes" id="UP000235579"/>
    </source>
</evidence>
<evidence type="ECO:0000256" key="1">
    <source>
        <dbReference type="SAM" id="MobiDB-lite"/>
    </source>
</evidence>
<reference evidence="3 5" key="4">
    <citation type="submission" date="2019-04" db="EMBL/GenBank/DDBJ databases">
        <title>A reverse ecology approach based on a biological definition of microbial populations.</title>
        <authorList>
            <person name="Arevalo P."/>
            <person name="Vaninsberghe D."/>
            <person name="Elsherbini J."/>
            <person name="Gore J."/>
            <person name="Polz M."/>
        </authorList>
    </citation>
    <scope>NUCLEOTIDE SEQUENCE [LARGE SCALE GENOMIC DNA]</scope>
    <source>
        <strain evidence="3 5">10N.222.45.A8</strain>
    </source>
</reference>
<accession>A0A2N7NFD0</accession>
<gene>
    <name evidence="2" type="ORF">BCS92_19230</name>
    <name evidence="3" type="ORF">FC057_20570</name>
</gene>
<feature type="compositionally biased region" description="Basic and acidic residues" evidence="1">
    <location>
        <begin position="262"/>
        <end position="272"/>
    </location>
</feature>
<dbReference type="EMBL" id="SYVV01000038">
    <property type="protein sequence ID" value="TKG28900.1"/>
    <property type="molecule type" value="Genomic_DNA"/>
</dbReference>
<dbReference type="Proteomes" id="UP000235579">
    <property type="component" value="Unassembled WGS sequence"/>
</dbReference>
<proteinExistence type="predicted"/>
<name>A0A2N7NFD0_9VIBR</name>
<dbReference type="InterPro" id="IPR009228">
    <property type="entry name" value="Capsid_scaffold_GpO"/>
</dbReference>
<evidence type="ECO:0000313" key="3">
    <source>
        <dbReference type="EMBL" id="TKG28900.1"/>
    </source>
</evidence>
<organism evidence="2 4">
    <name type="scientific">Vibrio tasmaniensis</name>
    <dbReference type="NCBI Taxonomy" id="212663"/>
    <lineage>
        <taxon>Bacteria</taxon>
        <taxon>Pseudomonadati</taxon>
        <taxon>Pseudomonadota</taxon>
        <taxon>Gammaproteobacteria</taxon>
        <taxon>Vibrionales</taxon>
        <taxon>Vibrionaceae</taxon>
        <taxon>Vibrio</taxon>
    </lineage>
</organism>
<evidence type="ECO:0000313" key="5">
    <source>
        <dbReference type="Proteomes" id="UP000308018"/>
    </source>
</evidence>